<reference evidence="11 12" key="1">
    <citation type="submission" date="2019-02" db="EMBL/GenBank/DDBJ databases">
        <title>Genomic Encyclopedia of Type Strains, Phase IV (KMG-IV): sequencing the most valuable type-strain genomes for metagenomic binning, comparative biology and taxonomic classification.</title>
        <authorList>
            <person name="Goeker M."/>
        </authorList>
    </citation>
    <scope>NUCLEOTIDE SEQUENCE [LARGE SCALE GENOMIC DNA]</scope>
    <source>
        <strain evidence="11 12">DSM 17196</strain>
    </source>
</reference>
<dbReference type="PANTHER" id="PTHR38686">
    <property type="entry name" value="APOLIPOPROTEIN N-ACYLTRANSFERASE"/>
    <property type="match status" value="1"/>
</dbReference>
<comment type="subcellular location">
    <subcellularLocation>
        <location evidence="1 9">Cell membrane</location>
        <topology evidence="1 9">Multi-pass membrane protein</topology>
    </subcellularLocation>
</comment>
<dbReference type="SUPFAM" id="SSF56317">
    <property type="entry name" value="Carbon-nitrogen hydrolase"/>
    <property type="match status" value="1"/>
</dbReference>
<keyword evidence="6 9" id="KW-1133">Transmembrane helix</keyword>
<feature type="transmembrane region" description="Helical" evidence="9">
    <location>
        <begin position="25"/>
        <end position="41"/>
    </location>
</feature>
<evidence type="ECO:0000256" key="7">
    <source>
        <dbReference type="ARBA" id="ARBA00023136"/>
    </source>
</evidence>
<dbReference type="Pfam" id="PF00795">
    <property type="entry name" value="CN_hydrolase"/>
    <property type="match status" value="1"/>
</dbReference>
<feature type="domain" description="CN hydrolase" evidence="10">
    <location>
        <begin position="216"/>
        <end position="489"/>
    </location>
</feature>
<evidence type="ECO:0000313" key="12">
    <source>
        <dbReference type="Proteomes" id="UP000292262"/>
    </source>
</evidence>
<evidence type="ECO:0000259" key="10">
    <source>
        <dbReference type="PROSITE" id="PS50263"/>
    </source>
</evidence>
<evidence type="ECO:0000256" key="8">
    <source>
        <dbReference type="ARBA" id="ARBA00023315"/>
    </source>
</evidence>
<evidence type="ECO:0000256" key="3">
    <source>
        <dbReference type="ARBA" id="ARBA00022475"/>
    </source>
</evidence>
<dbReference type="CDD" id="cd07571">
    <property type="entry name" value="ALP_N-acyl_transferase"/>
    <property type="match status" value="1"/>
</dbReference>
<evidence type="ECO:0000256" key="2">
    <source>
        <dbReference type="ARBA" id="ARBA00010065"/>
    </source>
</evidence>
<keyword evidence="8 9" id="KW-0012">Acyltransferase</keyword>
<name>A0A4Q7P030_9FLAO</name>
<evidence type="ECO:0000256" key="4">
    <source>
        <dbReference type="ARBA" id="ARBA00022679"/>
    </source>
</evidence>
<evidence type="ECO:0000256" key="5">
    <source>
        <dbReference type="ARBA" id="ARBA00022692"/>
    </source>
</evidence>
<dbReference type="RefSeq" id="WP_130286278.1">
    <property type="nucleotide sequence ID" value="NZ_SGXE01000002.1"/>
</dbReference>
<dbReference type="EMBL" id="SGXE01000002">
    <property type="protein sequence ID" value="RZS93131.1"/>
    <property type="molecule type" value="Genomic_DNA"/>
</dbReference>
<accession>A0A4Q7P030</accession>
<dbReference type="GO" id="GO:0005886">
    <property type="term" value="C:plasma membrane"/>
    <property type="evidence" value="ECO:0007669"/>
    <property type="project" value="UniProtKB-SubCell"/>
</dbReference>
<comment type="catalytic activity">
    <reaction evidence="9">
        <text>N-terminal S-1,2-diacyl-sn-glyceryl-L-cysteinyl-[lipoprotein] + a glycerophospholipid = N-acyl-S-1,2-diacyl-sn-glyceryl-L-cysteinyl-[lipoprotein] + a 2-acyl-sn-glycero-3-phospholipid + H(+)</text>
        <dbReference type="Rhea" id="RHEA:48228"/>
        <dbReference type="Rhea" id="RHEA-COMP:14681"/>
        <dbReference type="Rhea" id="RHEA-COMP:14684"/>
        <dbReference type="ChEBI" id="CHEBI:15378"/>
        <dbReference type="ChEBI" id="CHEBI:136912"/>
        <dbReference type="ChEBI" id="CHEBI:140656"/>
        <dbReference type="ChEBI" id="CHEBI:140657"/>
        <dbReference type="ChEBI" id="CHEBI:140660"/>
        <dbReference type="EC" id="2.3.1.269"/>
    </reaction>
</comment>
<dbReference type="InterPro" id="IPR004563">
    <property type="entry name" value="Apolipo_AcylTrfase"/>
</dbReference>
<dbReference type="Proteomes" id="UP000292262">
    <property type="component" value="Unassembled WGS sequence"/>
</dbReference>
<evidence type="ECO:0000256" key="9">
    <source>
        <dbReference type="HAMAP-Rule" id="MF_01148"/>
    </source>
</evidence>
<dbReference type="InterPro" id="IPR036526">
    <property type="entry name" value="C-N_Hydrolase_sf"/>
</dbReference>
<dbReference type="NCBIfam" id="TIGR00546">
    <property type="entry name" value="lnt"/>
    <property type="match status" value="1"/>
</dbReference>
<dbReference type="HAMAP" id="MF_01148">
    <property type="entry name" value="Lnt"/>
    <property type="match status" value="1"/>
</dbReference>
<comment type="pathway">
    <text evidence="9">Protein modification; lipoprotein biosynthesis (N-acyl transfer).</text>
</comment>
<dbReference type="Gene3D" id="3.60.110.10">
    <property type="entry name" value="Carbon-nitrogen hydrolase"/>
    <property type="match status" value="1"/>
</dbReference>
<keyword evidence="4 9" id="KW-0808">Transferase</keyword>
<protein>
    <recommendedName>
        <fullName evidence="9">Apolipoprotein N-acyltransferase</fullName>
        <shortName evidence="9">ALP N-acyltransferase</shortName>
        <ecNumber evidence="9">2.3.1.269</ecNumber>
    </recommendedName>
</protein>
<evidence type="ECO:0000313" key="11">
    <source>
        <dbReference type="EMBL" id="RZS93131.1"/>
    </source>
</evidence>
<dbReference type="AlphaFoldDB" id="A0A4Q7P030"/>
<dbReference type="Pfam" id="PF20154">
    <property type="entry name" value="LNT_N"/>
    <property type="match status" value="1"/>
</dbReference>
<feature type="transmembrane region" description="Helical" evidence="9">
    <location>
        <begin position="190"/>
        <end position="209"/>
    </location>
</feature>
<keyword evidence="7 9" id="KW-0472">Membrane</keyword>
<organism evidence="11 12">
    <name type="scientific">Aquimarina brevivitae</name>
    <dbReference type="NCBI Taxonomy" id="323412"/>
    <lineage>
        <taxon>Bacteria</taxon>
        <taxon>Pseudomonadati</taxon>
        <taxon>Bacteroidota</taxon>
        <taxon>Flavobacteriia</taxon>
        <taxon>Flavobacteriales</taxon>
        <taxon>Flavobacteriaceae</taxon>
        <taxon>Aquimarina</taxon>
    </lineage>
</organism>
<proteinExistence type="inferred from homology"/>
<dbReference type="GO" id="GO:0016410">
    <property type="term" value="F:N-acyltransferase activity"/>
    <property type="evidence" value="ECO:0007669"/>
    <property type="project" value="UniProtKB-UniRule"/>
</dbReference>
<dbReference type="EC" id="2.3.1.269" evidence="9"/>
<comment type="function">
    <text evidence="9">Catalyzes the phospholipid dependent N-acylation of the N-terminal cysteine of apolipoprotein, the last step in lipoprotein maturation.</text>
</comment>
<dbReference type="InterPro" id="IPR045378">
    <property type="entry name" value="LNT_N"/>
</dbReference>
<feature type="transmembrane region" description="Helical" evidence="9">
    <location>
        <begin position="108"/>
        <end position="128"/>
    </location>
</feature>
<keyword evidence="3 9" id="KW-1003">Cell membrane</keyword>
<gene>
    <name evidence="9" type="primary">lnt</name>
    <name evidence="11" type="ORF">EV197_1701</name>
</gene>
<feature type="transmembrane region" description="Helical" evidence="9">
    <location>
        <begin position="502"/>
        <end position="520"/>
    </location>
</feature>
<dbReference type="PROSITE" id="PS50263">
    <property type="entry name" value="CN_HYDROLASE"/>
    <property type="match status" value="1"/>
</dbReference>
<feature type="transmembrane region" description="Helical" evidence="9">
    <location>
        <begin position="53"/>
        <end position="71"/>
    </location>
</feature>
<comment type="similarity">
    <text evidence="2 9">Belongs to the CN hydrolase family. Apolipoprotein N-acyltransferase subfamily.</text>
</comment>
<dbReference type="OrthoDB" id="9804277at2"/>
<keyword evidence="5 9" id="KW-0812">Transmembrane</keyword>
<feature type="transmembrane region" description="Helical" evidence="9">
    <location>
        <begin position="77"/>
        <end position="96"/>
    </location>
</feature>
<sequence length="528" mass="59830">MKNIVLAVLTGVLLAISWPTYGFPLFLFIAFIPLMLAEYSLRNDKHAKRKVFGLAYLAFFIWNVAATWWIYNSTALGMGFAEIVNTLLMALVFLLYHVIAKRASFTSATLFLACIWIGFEYFHLQWQFSWPWLNLGNGFASFTSWVQWYEYTGSFGGSLWVWIVNISLFKSVLLYQQHKEKPIVIRAVKKAMLLIGLPIVISLTLLYTYEEKGDDVEVVILQPNINPYTEKYNITDQRIGALLTEMTSAAITESTEYIIAPETVFANSNRLNEFPYSTAKSTAAKIISRYPNLHFLSGISLIDVFSDPTRIKQQTNIYKENIFYDDYNSAFFVRPDGSTELYHKSKLVVGIENFPYQNLLKPIFGDMMIDLGGTVAKKTTQPDREVFFTKDSVGVGTMICYESVYGEFATGYSRNGADFLAVITNDAWWGNTQGHKQHLNYAKLRAIENRKSIARSANTGISAIINQKGEIVKSLGYEQKGVLKGTLKTNDSITFYVMAGDYIARVAIFIAVFVLLISITPRKKKLNL</sequence>
<keyword evidence="11" id="KW-0449">Lipoprotein</keyword>
<feature type="transmembrane region" description="Helical" evidence="9">
    <location>
        <begin position="148"/>
        <end position="169"/>
    </location>
</feature>
<dbReference type="GO" id="GO:0042158">
    <property type="term" value="P:lipoprotein biosynthetic process"/>
    <property type="evidence" value="ECO:0007669"/>
    <property type="project" value="UniProtKB-UniRule"/>
</dbReference>
<dbReference type="PANTHER" id="PTHR38686:SF1">
    <property type="entry name" value="APOLIPOPROTEIN N-ACYLTRANSFERASE"/>
    <property type="match status" value="1"/>
</dbReference>
<keyword evidence="12" id="KW-1185">Reference proteome</keyword>
<evidence type="ECO:0000256" key="6">
    <source>
        <dbReference type="ARBA" id="ARBA00022989"/>
    </source>
</evidence>
<dbReference type="InterPro" id="IPR003010">
    <property type="entry name" value="C-N_Hydrolase"/>
</dbReference>
<dbReference type="UniPathway" id="UPA00666"/>
<evidence type="ECO:0000256" key="1">
    <source>
        <dbReference type="ARBA" id="ARBA00004651"/>
    </source>
</evidence>
<comment type="caution">
    <text evidence="11">The sequence shown here is derived from an EMBL/GenBank/DDBJ whole genome shotgun (WGS) entry which is preliminary data.</text>
</comment>